<accession>A0A1C3KKK2</accession>
<proteinExistence type="predicted"/>
<reference evidence="1 2" key="1">
    <citation type="submission" date="2016-06" db="EMBL/GenBank/DDBJ databases">
        <authorList>
            <consortium name="Pathogen Informatics"/>
        </authorList>
    </citation>
    <scope>NUCLEOTIDE SEQUENCE [LARGE SCALE GENOMIC DNA]</scope>
</reference>
<gene>
    <name evidence="1" type="primary">PowCR01_000225100</name>
    <name evidence="1" type="ORF">POWCR01_000225100</name>
</gene>
<protein>
    <submittedName>
        <fullName evidence="1">Uncharacterized protein</fullName>
    </submittedName>
</protein>
<dbReference type="VEuPathDB" id="PlasmoDB:POWCR01_000225100"/>
<dbReference type="AlphaFoldDB" id="A0A1C3KKK2"/>
<dbReference type="Proteomes" id="UP000243200">
    <property type="component" value="Unassembled WGS sequence"/>
</dbReference>
<organism evidence="1 2">
    <name type="scientific">Plasmodium ovale</name>
    <name type="common">malaria parasite P. ovale</name>
    <dbReference type="NCBI Taxonomy" id="36330"/>
    <lineage>
        <taxon>Eukaryota</taxon>
        <taxon>Sar</taxon>
        <taxon>Alveolata</taxon>
        <taxon>Apicomplexa</taxon>
        <taxon>Aconoidasida</taxon>
        <taxon>Haemosporida</taxon>
        <taxon>Plasmodiidae</taxon>
        <taxon>Plasmodium</taxon>
        <taxon>Plasmodium (Plasmodium)</taxon>
    </lineage>
</organism>
<name>A0A1C3KKK2_PLAOA</name>
<sequence>MTLCQYENIFPLLQYIKILDNEVNVKYYSIYSAYEEISGLQKEEYAKSDSGVDELRWKPFKNLWGFLRKKNSHNIYCERIHENNEMQKKKKKTDEFDGLLRK</sequence>
<dbReference type="EMBL" id="FLRJ01000718">
    <property type="protein sequence ID" value="SBT74496.1"/>
    <property type="molecule type" value="Genomic_DNA"/>
</dbReference>
<evidence type="ECO:0000313" key="2">
    <source>
        <dbReference type="Proteomes" id="UP000243200"/>
    </source>
</evidence>
<evidence type="ECO:0000313" key="1">
    <source>
        <dbReference type="EMBL" id="SBT74496.1"/>
    </source>
</evidence>